<dbReference type="EMBL" id="QYUJ01000014">
    <property type="protein sequence ID" value="RJF71411.1"/>
    <property type="molecule type" value="Genomic_DNA"/>
</dbReference>
<dbReference type="InterPro" id="IPR011990">
    <property type="entry name" value="TPR-like_helical_dom_sf"/>
</dbReference>
<keyword evidence="2" id="KW-1185">Reference proteome</keyword>
<evidence type="ECO:0000313" key="1">
    <source>
        <dbReference type="EMBL" id="RJF71411.1"/>
    </source>
</evidence>
<evidence type="ECO:0000313" key="2">
    <source>
        <dbReference type="Proteomes" id="UP000286287"/>
    </source>
</evidence>
<accession>A0A418V5M4</accession>
<sequence>MLPPLEQRIDALPDALCEPLLLLAFADSWHPVSSLTSSPELPEDWWFLVNATLPLSVLPGGGAKPSAELLDALQQRLATASPRTFKRLASEQARRMRISGDIGQSVALYHAAGERKTAERVLEEHQHQLMSKREYQTVLDLTAAMKPDWLTPRSRALRLKAMLALSCGEERQALGREAEAMLAAGDHNPTLVSVVADVRHRAGHDPLALHLLTETLSTRLTLRDRLELLDLKVNLLGYQGEYDAQIASAREMVGVAQRLGDLASVAKAHVAVAYAWSDQGKLTEADPHFTRAVKLLKATSDWPALIVLLNNYAQSLTAAGRPGEAKARLTEAAALPGRTKRHEMWLAVSEAILHHQYNMHRAALTSSALAVEAANREQMDGQLMTALCMRAERLAMDGQAKAASEASRQTERLLTDHPYREVQYRFSKGIVAYAAGDYRAATEHFAQCDMEQMIGWDRPRLQLYRMALERRQGTEPDTQPLLHLFELIGTSYPLVTDTLLLGDTLAWLRTQPGWAPRLDALFAEKSAGTVQLHLELYGPLEVYTDQGRLHIPLARSAELLAYLVLHGSASRQELLNALFDGSTDQRAVEHLKKLIRTLREALRPLLPDGAEPVPSEHRRFSLNPLLQPTVGWLPAGVFPAPGVRLGGPVQVRGPFLADVRGEWAADVRQQVHETLREHLQQAVAAGDLTAHQELRVAEGME</sequence>
<comment type="caution">
    <text evidence="1">The sequence shown here is derived from an EMBL/GenBank/DDBJ whole genome shotgun (WGS) entry which is preliminary data.</text>
</comment>
<dbReference type="Gene3D" id="1.25.40.10">
    <property type="entry name" value="Tetratricopeptide repeat domain"/>
    <property type="match status" value="1"/>
</dbReference>
<dbReference type="AlphaFoldDB" id="A0A418V5M4"/>
<dbReference type="InterPro" id="IPR036388">
    <property type="entry name" value="WH-like_DNA-bd_sf"/>
</dbReference>
<name>A0A418V5M4_9DEIO</name>
<organism evidence="1 2">
    <name type="scientific">Deinococcus cavernae</name>
    <dbReference type="NCBI Taxonomy" id="2320857"/>
    <lineage>
        <taxon>Bacteria</taxon>
        <taxon>Thermotogati</taxon>
        <taxon>Deinococcota</taxon>
        <taxon>Deinococci</taxon>
        <taxon>Deinococcales</taxon>
        <taxon>Deinococcaceae</taxon>
        <taxon>Deinococcus</taxon>
    </lineage>
</organism>
<proteinExistence type="predicted"/>
<dbReference type="Gene3D" id="1.10.10.10">
    <property type="entry name" value="Winged helix-like DNA-binding domain superfamily/Winged helix DNA-binding domain"/>
    <property type="match status" value="1"/>
</dbReference>
<reference evidence="1 2" key="1">
    <citation type="submission" date="2018-09" db="EMBL/GenBank/DDBJ databases">
        <authorList>
            <person name="Zhu H."/>
        </authorList>
    </citation>
    <scope>NUCLEOTIDE SEQUENCE [LARGE SCALE GENOMIC DNA]</scope>
    <source>
        <strain evidence="1 2">K2S05-167</strain>
    </source>
</reference>
<gene>
    <name evidence="1" type="ORF">D3875_07335</name>
</gene>
<dbReference type="OrthoDB" id="57591at2"/>
<dbReference type="SUPFAM" id="SSF48452">
    <property type="entry name" value="TPR-like"/>
    <property type="match status" value="1"/>
</dbReference>
<dbReference type="Proteomes" id="UP000286287">
    <property type="component" value="Unassembled WGS sequence"/>
</dbReference>
<dbReference type="RefSeq" id="WP_119762558.1">
    <property type="nucleotide sequence ID" value="NZ_QYUJ01000014.1"/>
</dbReference>
<protein>
    <submittedName>
        <fullName evidence="1">Uncharacterized protein</fullName>
    </submittedName>
</protein>